<comment type="cofactor">
    <cofactor evidence="1 8">
        <name>FMN</name>
        <dbReference type="ChEBI" id="CHEBI:58210"/>
    </cofactor>
</comment>
<dbReference type="PROSITE" id="PS50902">
    <property type="entry name" value="FLAVODOXIN_LIKE"/>
    <property type="match status" value="1"/>
</dbReference>
<dbReference type="STRING" id="1940790.L21SP3_01666"/>
<dbReference type="PRINTS" id="PR00369">
    <property type="entry name" value="FLAVODOXIN"/>
</dbReference>
<dbReference type="GO" id="GO:0009055">
    <property type="term" value="F:electron transfer activity"/>
    <property type="evidence" value="ECO:0007669"/>
    <property type="project" value="UniProtKB-UniRule"/>
</dbReference>
<dbReference type="PROSITE" id="PS00201">
    <property type="entry name" value="FLAVODOXIN"/>
    <property type="match status" value="1"/>
</dbReference>
<keyword evidence="7" id="KW-0535">Nitrogen fixation</keyword>
<dbReference type="Pfam" id="PF00258">
    <property type="entry name" value="Flavodoxin_1"/>
    <property type="match status" value="1"/>
</dbReference>
<name>A0A1Q2HQW6_9BACT</name>
<dbReference type="Proteomes" id="UP000188273">
    <property type="component" value="Chromosome"/>
</dbReference>
<dbReference type="NCBIfam" id="NF006736">
    <property type="entry name" value="PRK09267.1-2"/>
    <property type="match status" value="1"/>
</dbReference>
<evidence type="ECO:0000313" key="10">
    <source>
        <dbReference type="EMBL" id="AQQ09847.1"/>
    </source>
</evidence>
<dbReference type="InterPro" id="IPR050619">
    <property type="entry name" value="Flavodoxin"/>
</dbReference>
<sequence>MTKIGLFFGSTTGNTENAAKMIKDEFGSSATVELFGIENTKTEDIAKYEILIFGTSTWGYGEPQDDWAGFESNLGRIDFKGKKVAFFGLGDQYGYADTFVDAMGMLYEIVKGRGAQIVGMTSTEGYSYDDSKALVDGQFVGLALDNDNQSDMTADRIKQWVIQLKEELRI</sequence>
<keyword evidence="11" id="KW-1185">Reference proteome</keyword>
<evidence type="ECO:0000313" key="11">
    <source>
        <dbReference type="Proteomes" id="UP000188273"/>
    </source>
</evidence>
<dbReference type="Gene3D" id="3.40.50.360">
    <property type="match status" value="1"/>
</dbReference>
<dbReference type="RefSeq" id="WP_077540537.1">
    <property type="nucleotide sequence ID" value="NZ_CP019633.1"/>
</dbReference>
<evidence type="ECO:0000259" key="9">
    <source>
        <dbReference type="PROSITE" id="PS50902"/>
    </source>
</evidence>
<dbReference type="OrthoDB" id="9790745at2"/>
<dbReference type="PIRSF" id="PIRSF038996">
    <property type="entry name" value="FldA"/>
    <property type="match status" value="1"/>
</dbReference>
<dbReference type="KEGG" id="pbu:L21SP3_01666"/>
<dbReference type="PANTHER" id="PTHR42809">
    <property type="entry name" value="FLAVODOXIN 2"/>
    <property type="match status" value="1"/>
</dbReference>
<dbReference type="NCBIfam" id="NF006739">
    <property type="entry name" value="PRK09267.1-5"/>
    <property type="match status" value="1"/>
</dbReference>
<comment type="function">
    <text evidence="8">Low-potential electron donor to a number of redox enzymes.</text>
</comment>
<evidence type="ECO:0000256" key="3">
    <source>
        <dbReference type="ARBA" id="ARBA00022448"/>
    </source>
</evidence>
<dbReference type="NCBIfam" id="NF006738">
    <property type="entry name" value="PRK09267.1-4"/>
    <property type="match status" value="1"/>
</dbReference>
<dbReference type="InterPro" id="IPR010086">
    <property type="entry name" value="Flavodoxin_lc"/>
</dbReference>
<evidence type="ECO:0000256" key="8">
    <source>
        <dbReference type="PIRNR" id="PIRNR038996"/>
    </source>
</evidence>
<keyword evidence="4 8" id="KW-0285">Flavoprotein</keyword>
<organism evidence="10 11">
    <name type="scientific">Sedimentisphaera cyanobacteriorum</name>
    <dbReference type="NCBI Taxonomy" id="1940790"/>
    <lineage>
        <taxon>Bacteria</taxon>
        <taxon>Pseudomonadati</taxon>
        <taxon>Planctomycetota</taxon>
        <taxon>Phycisphaerae</taxon>
        <taxon>Sedimentisphaerales</taxon>
        <taxon>Sedimentisphaeraceae</taxon>
        <taxon>Sedimentisphaera</taxon>
    </lineage>
</organism>
<evidence type="ECO:0000256" key="6">
    <source>
        <dbReference type="ARBA" id="ARBA00022982"/>
    </source>
</evidence>
<keyword evidence="3 8" id="KW-0813">Transport</keyword>
<dbReference type="AlphaFoldDB" id="A0A1Q2HQW6"/>
<keyword evidence="5 8" id="KW-0288">FMN</keyword>
<reference evidence="11" key="1">
    <citation type="submission" date="2017-02" db="EMBL/GenBank/DDBJ databases">
        <title>Comparative genomics and description of representatives of a novel lineage of planctomycetes thriving in anoxic sediments.</title>
        <authorList>
            <person name="Spring S."/>
            <person name="Bunk B."/>
            <person name="Sproer C."/>
            <person name="Klenk H.-P."/>
        </authorList>
    </citation>
    <scope>NUCLEOTIDE SEQUENCE [LARGE SCALE GENOMIC DNA]</scope>
    <source>
        <strain evidence="11">L21-RPul-D3</strain>
    </source>
</reference>
<evidence type="ECO:0000256" key="1">
    <source>
        <dbReference type="ARBA" id="ARBA00001917"/>
    </source>
</evidence>
<dbReference type="EMBL" id="CP019633">
    <property type="protein sequence ID" value="AQQ09847.1"/>
    <property type="molecule type" value="Genomic_DNA"/>
</dbReference>
<keyword evidence="6 8" id="KW-0249">Electron transport</keyword>
<feature type="domain" description="Flavodoxin-like" evidence="9">
    <location>
        <begin position="4"/>
        <end position="165"/>
    </location>
</feature>
<proteinExistence type="inferred from homology"/>
<evidence type="ECO:0000256" key="2">
    <source>
        <dbReference type="ARBA" id="ARBA00005267"/>
    </source>
</evidence>
<dbReference type="GO" id="GO:0010181">
    <property type="term" value="F:FMN binding"/>
    <property type="evidence" value="ECO:0007669"/>
    <property type="project" value="UniProtKB-UniRule"/>
</dbReference>
<dbReference type="InterPro" id="IPR001226">
    <property type="entry name" value="Flavodoxin_CS"/>
</dbReference>
<dbReference type="InterPro" id="IPR001094">
    <property type="entry name" value="Flavdoxin-like"/>
</dbReference>
<dbReference type="InterPro" id="IPR008254">
    <property type="entry name" value="Flavodoxin/NO_synth"/>
</dbReference>
<gene>
    <name evidence="10" type="primary">isiB</name>
    <name evidence="10" type="ORF">L21SP3_01666</name>
</gene>
<evidence type="ECO:0000256" key="5">
    <source>
        <dbReference type="ARBA" id="ARBA00022643"/>
    </source>
</evidence>
<comment type="similarity">
    <text evidence="2 8">Belongs to the flavodoxin family.</text>
</comment>
<protein>
    <recommendedName>
        <fullName evidence="8">Flavodoxin</fullName>
    </recommendedName>
</protein>
<dbReference type="NCBIfam" id="TIGR01752">
    <property type="entry name" value="flav_long"/>
    <property type="match status" value="1"/>
</dbReference>
<accession>A0A1Q2HQW6</accession>
<dbReference type="PANTHER" id="PTHR42809:SF1">
    <property type="entry name" value="FLAVODOXIN 1"/>
    <property type="match status" value="1"/>
</dbReference>
<evidence type="ECO:0000256" key="4">
    <source>
        <dbReference type="ARBA" id="ARBA00022630"/>
    </source>
</evidence>
<dbReference type="InterPro" id="IPR029039">
    <property type="entry name" value="Flavoprotein-like_sf"/>
</dbReference>
<dbReference type="SUPFAM" id="SSF52218">
    <property type="entry name" value="Flavoproteins"/>
    <property type="match status" value="1"/>
</dbReference>
<evidence type="ECO:0000256" key="7">
    <source>
        <dbReference type="ARBA" id="ARBA00023231"/>
    </source>
</evidence>